<dbReference type="Gene3D" id="3.30.420.40">
    <property type="match status" value="1"/>
</dbReference>
<name>A0A8A4TTA4_SULCO</name>
<keyword evidence="2" id="KW-1185">Reference proteome</keyword>
<protein>
    <recommendedName>
        <fullName evidence="3">tRNA threonylcarbamoyladenosine biosynthesis protein TsaB</fullName>
    </recommendedName>
</protein>
<accession>A0A8A4TTA4</accession>
<evidence type="ECO:0000313" key="1">
    <source>
        <dbReference type="EMBL" id="QTD52291.1"/>
    </source>
</evidence>
<organism evidence="1 2">
    <name type="scientific">Sulfidibacter corallicola</name>
    <dbReference type="NCBI Taxonomy" id="2818388"/>
    <lineage>
        <taxon>Bacteria</taxon>
        <taxon>Pseudomonadati</taxon>
        <taxon>Acidobacteriota</taxon>
        <taxon>Holophagae</taxon>
        <taxon>Acanthopleuribacterales</taxon>
        <taxon>Acanthopleuribacteraceae</taxon>
        <taxon>Sulfidibacter</taxon>
    </lineage>
</organism>
<dbReference type="EMBL" id="CP071793">
    <property type="protein sequence ID" value="QTD52291.1"/>
    <property type="molecule type" value="Genomic_DNA"/>
</dbReference>
<evidence type="ECO:0000313" key="2">
    <source>
        <dbReference type="Proteomes" id="UP000663929"/>
    </source>
</evidence>
<evidence type="ECO:0008006" key="3">
    <source>
        <dbReference type="Google" id="ProtNLM"/>
    </source>
</evidence>
<dbReference type="Proteomes" id="UP000663929">
    <property type="component" value="Chromosome"/>
</dbReference>
<sequence length="202" mass="21609">MIAAWDLSDRQPHLAWRTRDGRTGDRRFPDRKAADVVLSALAELAEETGEPLEKLGFIRGPGSFTGIRAGLATAEGLRFAGGPRVFGFTKFELLEPLLGSGRQGLVVPAGGRFVFYACYEDGKAAGEGASSAVADLPEGWAWLSPGAIEGLDSRVLGIEPVTLIPERLAADLAEADYPLAPLYLRPPDVRKGVPLIQKLLAE</sequence>
<dbReference type="InterPro" id="IPR043129">
    <property type="entry name" value="ATPase_NBD"/>
</dbReference>
<proteinExistence type="predicted"/>
<dbReference type="KEGG" id="scor:J3U87_07435"/>
<reference evidence="1" key="1">
    <citation type="submission" date="2021-03" db="EMBL/GenBank/DDBJ databases">
        <title>Acanthopleuribacteraceae sp. M133.</title>
        <authorList>
            <person name="Wang G."/>
        </authorList>
    </citation>
    <scope>NUCLEOTIDE SEQUENCE</scope>
    <source>
        <strain evidence="1">M133</strain>
    </source>
</reference>
<gene>
    <name evidence="1" type="ORF">J3U87_07435</name>
</gene>
<dbReference type="AlphaFoldDB" id="A0A8A4TTA4"/>
<dbReference type="SUPFAM" id="SSF53067">
    <property type="entry name" value="Actin-like ATPase domain"/>
    <property type="match status" value="1"/>
</dbReference>
<dbReference type="RefSeq" id="WP_237382400.1">
    <property type="nucleotide sequence ID" value="NZ_CP071793.1"/>
</dbReference>
<dbReference type="Gene3D" id="3.30.420.200">
    <property type="match status" value="1"/>
</dbReference>